<protein>
    <submittedName>
        <fullName evidence="1">DUF4157 domain-containing protein</fullName>
    </submittedName>
</protein>
<dbReference type="Proteomes" id="UP000220133">
    <property type="component" value="Chromosome"/>
</dbReference>
<accession>A0A291QT09</accession>
<organism evidence="1 2">
    <name type="scientific">Chitinophaga caeni</name>
    <dbReference type="NCBI Taxonomy" id="2029983"/>
    <lineage>
        <taxon>Bacteria</taxon>
        <taxon>Pseudomonadati</taxon>
        <taxon>Bacteroidota</taxon>
        <taxon>Chitinophagia</taxon>
        <taxon>Chitinophagales</taxon>
        <taxon>Chitinophagaceae</taxon>
        <taxon>Chitinophaga</taxon>
    </lineage>
</organism>
<gene>
    <name evidence="1" type="ORF">COR50_07505</name>
</gene>
<dbReference type="KEGG" id="cbae:COR50_07505"/>
<reference evidence="1 2" key="1">
    <citation type="submission" date="2017-10" db="EMBL/GenBank/DDBJ databases">
        <title>Paenichitinophaga pekingensis gen. nov., sp. nov., isolated from activated sludge.</title>
        <authorList>
            <person name="Jin D."/>
            <person name="Kong X."/>
            <person name="Deng Y."/>
            <person name="Bai Z."/>
        </authorList>
    </citation>
    <scope>NUCLEOTIDE SEQUENCE [LARGE SCALE GENOMIC DNA]</scope>
    <source>
        <strain evidence="1 2">13</strain>
    </source>
</reference>
<name>A0A291QT09_9BACT</name>
<proteinExistence type="predicted"/>
<dbReference type="OrthoDB" id="679343at2"/>
<evidence type="ECO:0000313" key="2">
    <source>
        <dbReference type="Proteomes" id="UP000220133"/>
    </source>
</evidence>
<dbReference type="AlphaFoldDB" id="A0A291QT09"/>
<dbReference type="EMBL" id="CP023777">
    <property type="protein sequence ID" value="ATL47041.1"/>
    <property type="molecule type" value="Genomic_DNA"/>
</dbReference>
<keyword evidence="2" id="KW-1185">Reference proteome</keyword>
<dbReference type="RefSeq" id="WP_098193425.1">
    <property type="nucleotide sequence ID" value="NZ_CP023777.1"/>
</dbReference>
<sequence length="109" mass="13018">MASRIHVRLKEQSWLAKLAAWKLKSPSVAMVLGDVIHLHGVSREEFLNQPGWLRHEACHVRQFRRYGFWRFLYLYAWESARNGYYRNKFEVEARRSENDASVLQDILIL</sequence>
<evidence type="ECO:0000313" key="1">
    <source>
        <dbReference type="EMBL" id="ATL47041.1"/>
    </source>
</evidence>